<dbReference type="SMART" id="SM00411">
    <property type="entry name" value="BHL"/>
    <property type="match status" value="1"/>
</dbReference>
<keyword evidence="1" id="KW-0226">DNA condensation</keyword>
<dbReference type="InterPro" id="IPR000119">
    <property type="entry name" value="Hist_DNA-bd"/>
</dbReference>
<reference evidence="4 5" key="1">
    <citation type="submission" date="2020-04" db="EMBL/GenBank/DDBJ databases">
        <title>Novel Mycoplasma species detected in Phocoena phocoena (harbor porpoise) from the USA.</title>
        <authorList>
            <person name="Volokhov D.V."/>
        </authorList>
    </citation>
    <scope>NUCLEOTIDE SEQUENCE [LARGE SCALE GENOMIC DNA]</scope>
    <source>
        <strain evidence="4 5">Phocoena C-264-GEN</strain>
    </source>
</reference>
<dbReference type="SUPFAM" id="SSF47729">
    <property type="entry name" value="IHF-like DNA-binding proteins"/>
    <property type="match status" value="1"/>
</dbReference>
<evidence type="ECO:0000256" key="2">
    <source>
        <dbReference type="ARBA" id="ARBA00023125"/>
    </source>
</evidence>
<accession>A0A858U3I8</accession>
<dbReference type="PANTHER" id="PTHR33175">
    <property type="entry name" value="DNA-BINDING PROTEIN HU"/>
    <property type="match status" value="1"/>
</dbReference>
<evidence type="ECO:0000256" key="1">
    <source>
        <dbReference type="ARBA" id="ARBA00023067"/>
    </source>
</evidence>
<comment type="similarity">
    <text evidence="3">Belongs to the bacterial histone-like protein family.</text>
</comment>
<dbReference type="GO" id="GO:0030261">
    <property type="term" value="P:chromosome condensation"/>
    <property type="evidence" value="ECO:0007669"/>
    <property type="project" value="UniProtKB-KW"/>
</dbReference>
<organism evidence="4 5">
    <name type="scientific">Mycoplasma phocoenae</name>
    <dbReference type="NCBI Taxonomy" id="754517"/>
    <lineage>
        <taxon>Bacteria</taxon>
        <taxon>Bacillati</taxon>
        <taxon>Mycoplasmatota</taxon>
        <taxon>Mollicutes</taxon>
        <taxon>Mycoplasmataceae</taxon>
        <taxon>Mycoplasma</taxon>
    </lineage>
</organism>
<dbReference type="KEGG" id="mphe:HGG69_01435"/>
<proteinExistence type="inferred from homology"/>
<dbReference type="RefSeq" id="WP_169605033.1">
    <property type="nucleotide sequence ID" value="NZ_CP051481.1"/>
</dbReference>
<evidence type="ECO:0000313" key="4">
    <source>
        <dbReference type="EMBL" id="QJG66982.1"/>
    </source>
</evidence>
<dbReference type="EMBL" id="CP051481">
    <property type="protein sequence ID" value="QJG66982.1"/>
    <property type="molecule type" value="Genomic_DNA"/>
</dbReference>
<evidence type="ECO:0000256" key="3">
    <source>
        <dbReference type="RuleBase" id="RU003939"/>
    </source>
</evidence>
<dbReference type="InterPro" id="IPR010992">
    <property type="entry name" value="IHF-like_DNA-bd_dom_sf"/>
</dbReference>
<dbReference type="PANTHER" id="PTHR33175:SF3">
    <property type="entry name" value="DNA-BINDING PROTEIN HU-BETA"/>
    <property type="match status" value="1"/>
</dbReference>
<gene>
    <name evidence="4" type="ORF">HGG69_01435</name>
</gene>
<protein>
    <submittedName>
        <fullName evidence="4">HU family DNA-binding protein</fullName>
    </submittedName>
</protein>
<name>A0A858U3I8_9MOLU</name>
<dbReference type="GO" id="GO:0003677">
    <property type="term" value="F:DNA binding"/>
    <property type="evidence" value="ECO:0007669"/>
    <property type="project" value="UniProtKB-KW"/>
</dbReference>
<sequence>MNKKELIVTVAERLGYTNVETMRIYDTIESVIFEELKKGNKVSISGFGTFVIQSKPEKETINTFSKEKLIIPAKNEPKFKFSKNAKAKFN</sequence>
<dbReference type="Proteomes" id="UP000501060">
    <property type="component" value="Chromosome"/>
</dbReference>
<dbReference type="Pfam" id="PF00216">
    <property type="entry name" value="Bac_DNA_binding"/>
    <property type="match status" value="1"/>
</dbReference>
<keyword evidence="2 4" id="KW-0238">DNA-binding</keyword>
<dbReference type="GO" id="GO:0030527">
    <property type="term" value="F:structural constituent of chromatin"/>
    <property type="evidence" value="ECO:0007669"/>
    <property type="project" value="InterPro"/>
</dbReference>
<dbReference type="Gene3D" id="4.10.520.10">
    <property type="entry name" value="IHF-like DNA-binding proteins"/>
    <property type="match status" value="1"/>
</dbReference>
<dbReference type="AlphaFoldDB" id="A0A858U3I8"/>
<evidence type="ECO:0000313" key="5">
    <source>
        <dbReference type="Proteomes" id="UP000501060"/>
    </source>
</evidence>
<dbReference type="GO" id="GO:0005829">
    <property type="term" value="C:cytosol"/>
    <property type="evidence" value="ECO:0007669"/>
    <property type="project" value="TreeGrafter"/>
</dbReference>
<keyword evidence="5" id="KW-1185">Reference proteome</keyword>